<protein>
    <recommendedName>
        <fullName evidence="3">AAA ATPase-like protein</fullName>
    </recommendedName>
</protein>
<reference evidence="1 2" key="1">
    <citation type="submission" date="2019-03" db="EMBL/GenBank/DDBJ databases">
        <title>Genomic Encyclopedia of Type Strains, Phase IV (KMG-IV): sequencing the most valuable type-strain genomes for metagenomic binning, comparative biology and taxonomic classification.</title>
        <authorList>
            <person name="Goeker M."/>
        </authorList>
    </citation>
    <scope>NUCLEOTIDE SEQUENCE [LARGE SCALE GENOMIC DNA]</scope>
    <source>
        <strain evidence="1 2">DSM 28679</strain>
    </source>
</reference>
<keyword evidence="2" id="KW-1185">Reference proteome</keyword>
<sequence>MKATEVFTPGKFPVHTFVDDHLQDKKQQLLDTLDAGAMLISISGPSKSGKTVFIEECLGRTSLIQVTGAGVNAPSDLWMRVFDIIGTEIPNSIARSSGASGTVGGKGAVEGNALVVKGKGEVSASRTNSESETLSASHASDCLQLLIKELGGTDLVVFIDDFHYVPANVQIELAHQIKEAIRNGVRFVCASVPYHADDVIRSNPDLRGRVLSIDFEYWGTETLKKIAYKGFAELGVGYRQSAIDNLASEAAGSPQLMQYLCLNACYEMGLREKSETEFELLSDPQIHENICRRTVQSTDYGSVVELMKEGPRTRGSDRNVYVTRFGWNGDVYRLLVKALSVDPSQLTFRYNALNQRILGICPTGGPSGSSITSACAHSAKIVNDAAGSRIVEWDGEHDVFDIRDPYFLFYLRWSDAADS</sequence>
<dbReference type="EMBL" id="SNYK01000017">
    <property type="protein sequence ID" value="TDQ34800.1"/>
    <property type="molecule type" value="Genomic_DNA"/>
</dbReference>
<proteinExistence type="predicted"/>
<dbReference type="SUPFAM" id="SSF52540">
    <property type="entry name" value="P-loop containing nucleoside triphosphate hydrolases"/>
    <property type="match status" value="1"/>
</dbReference>
<name>A0A4R6TRB9_9GAMM</name>
<dbReference type="InterPro" id="IPR027417">
    <property type="entry name" value="P-loop_NTPase"/>
</dbReference>
<dbReference type="RefSeq" id="WP_101497889.1">
    <property type="nucleotide sequence ID" value="NZ_LNJZ01000009.1"/>
</dbReference>
<accession>A0A4R6TRB9</accession>
<gene>
    <name evidence="1" type="ORF">DFQ45_11749</name>
</gene>
<dbReference type="AlphaFoldDB" id="A0A4R6TRB9"/>
<organism evidence="1 2">
    <name type="scientific">Thiopseudomonas denitrificans</name>
    <dbReference type="NCBI Taxonomy" id="1501432"/>
    <lineage>
        <taxon>Bacteria</taxon>
        <taxon>Pseudomonadati</taxon>
        <taxon>Pseudomonadota</taxon>
        <taxon>Gammaproteobacteria</taxon>
        <taxon>Pseudomonadales</taxon>
        <taxon>Pseudomonadaceae</taxon>
        <taxon>Thiopseudomonas</taxon>
    </lineage>
</organism>
<dbReference type="Gene3D" id="3.40.50.300">
    <property type="entry name" value="P-loop containing nucleotide triphosphate hydrolases"/>
    <property type="match status" value="1"/>
</dbReference>
<evidence type="ECO:0000313" key="2">
    <source>
        <dbReference type="Proteomes" id="UP000294575"/>
    </source>
</evidence>
<evidence type="ECO:0000313" key="1">
    <source>
        <dbReference type="EMBL" id="TDQ34800.1"/>
    </source>
</evidence>
<dbReference type="Proteomes" id="UP000294575">
    <property type="component" value="Unassembled WGS sequence"/>
</dbReference>
<evidence type="ECO:0008006" key="3">
    <source>
        <dbReference type="Google" id="ProtNLM"/>
    </source>
</evidence>
<dbReference type="OrthoDB" id="2531964at2"/>
<comment type="caution">
    <text evidence="1">The sequence shown here is derived from an EMBL/GenBank/DDBJ whole genome shotgun (WGS) entry which is preliminary data.</text>
</comment>